<dbReference type="Gene3D" id="1.10.10.10">
    <property type="entry name" value="Winged helix-like DNA-binding domain superfamily/Winged helix DNA-binding domain"/>
    <property type="match status" value="1"/>
</dbReference>
<dbReference type="NCBIfam" id="TIGR03433">
    <property type="entry name" value="padR_acidobact"/>
    <property type="match status" value="1"/>
</dbReference>
<evidence type="ECO:0000313" key="2">
    <source>
        <dbReference type="EMBL" id="CAA9355615.1"/>
    </source>
</evidence>
<accession>A0A6J4ME87</accession>
<dbReference type="PANTHER" id="PTHR33169:SF14">
    <property type="entry name" value="TRANSCRIPTIONAL REGULATOR RV3488"/>
    <property type="match status" value="1"/>
</dbReference>
<dbReference type="EMBL" id="CADCTW010000187">
    <property type="protein sequence ID" value="CAA9355615.1"/>
    <property type="molecule type" value="Genomic_DNA"/>
</dbReference>
<reference evidence="2" key="1">
    <citation type="submission" date="2020-02" db="EMBL/GenBank/DDBJ databases">
        <authorList>
            <person name="Meier V. D."/>
        </authorList>
    </citation>
    <scope>NUCLEOTIDE SEQUENCE</scope>
    <source>
        <strain evidence="2">AVDCRST_MAG68</strain>
    </source>
</reference>
<proteinExistence type="predicted"/>
<dbReference type="SUPFAM" id="SSF46785">
    <property type="entry name" value="Winged helix' DNA-binding domain"/>
    <property type="match status" value="1"/>
</dbReference>
<dbReference type="InterPro" id="IPR036390">
    <property type="entry name" value="WH_DNA-bd_sf"/>
</dbReference>
<dbReference type="PANTHER" id="PTHR33169">
    <property type="entry name" value="PADR-FAMILY TRANSCRIPTIONAL REGULATOR"/>
    <property type="match status" value="1"/>
</dbReference>
<dbReference type="InterPro" id="IPR005149">
    <property type="entry name" value="Tscrpt_reg_PadR_N"/>
</dbReference>
<name>A0A6J4ME87_9BACT</name>
<dbReference type="Pfam" id="PF03551">
    <property type="entry name" value="PadR"/>
    <property type="match status" value="1"/>
</dbReference>
<dbReference type="InterPro" id="IPR017799">
    <property type="entry name" value="Tscrpt_reg_PadR_acidobac-type"/>
</dbReference>
<gene>
    <name evidence="2" type="ORF">AVDCRST_MAG68-4404</name>
</gene>
<dbReference type="InterPro" id="IPR036388">
    <property type="entry name" value="WH-like_DNA-bd_sf"/>
</dbReference>
<protein>
    <submittedName>
        <fullName evidence="2">Transcriptional regulator, PadR family</fullName>
    </submittedName>
</protein>
<dbReference type="InterPro" id="IPR052509">
    <property type="entry name" value="Metal_resp_DNA-bind_regulator"/>
</dbReference>
<organism evidence="2">
    <name type="scientific">uncultured Gemmatimonadota bacterium</name>
    <dbReference type="NCBI Taxonomy" id="203437"/>
    <lineage>
        <taxon>Bacteria</taxon>
        <taxon>Pseudomonadati</taxon>
        <taxon>Gemmatimonadota</taxon>
        <taxon>environmental samples</taxon>
    </lineage>
</organism>
<sequence length="117" mass="13112">MFAKDSGLLQGTVELLVLKTLSWGPMHGYGIASWIESATGDVLRVEEGSLYPALYRMAKKGWIRGEWGVSENNRRAKFYHLTPEGERQFREQTSGWQRLADAVNAAIGATRAPSWAR</sequence>
<dbReference type="AlphaFoldDB" id="A0A6J4ME87"/>
<evidence type="ECO:0000259" key="1">
    <source>
        <dbReference type="Pfam" id="PF03551"/>
    </source>
</evidence>
<feature type="domain" description="Transcription regulator PadR N-terminal" evidence="1">
    <location>
        <begin position="17"/>
        <end position="91"/>
    </location>
</feature>